<name>A0ABV3RMZ2_9RHOB</name>
<organism evidence="1 2">
    <name type="scientific">Sulfitobacter sediminis</name>
    <dbReference type="NCBI Taxonomy" id="3234186"/>
    <lineage>
        <taxon>Bacteria</taxon>
        <taxon>Pseudomonadati</taxon>
        <taxon>Pseudomonadota</taxon>
        <taxon>Alphaproteobacteria</taxon>
        <taxon>Rhodobacterales</taxon>
        <taxon>Roseobacteraceae</taxon>
        <taxon>Sulfitobacter</taxon>
    </lineage>
</organism>
<protein>
    <recommendedName>
        <fullName evidence="3">Peptide methionine sulfoxide reductase</fullName>
    </recommendedName>
</protein>
<evidence type="ECO:0000313" key="1">
    <source>
        <dbReference type="EMBL" id="MEW9919734.1"/>
    </source>
</evidence>
<evidence type="ECO:0000313" key="2">
    <source>
        <dbReference type="Proteomes" id="UP001556098"/>
    </source>
</evidence>
<dbReference type="Proteomes" id="UP001556098">
    <property type="component" value="Unassembled WGS sequence"/>
</dbReference>
<accession>A0ABV3RMZ2</accession>
<gene>
    <name evidence="1" type="ORF">AB2B41_08970</name>
</gene>
<dbReference type="RefSeq" id="WP_367877437.1">
    <property type="nucleotide sequence ID" value="NZ_JBFNXX010000005.1"/>
</dbReference>
<evidence type="ECO:0008006" key="3">
    <source>
        <dbReference type="Google" id="ProtNLM"/>
    </source>
</evidence>
<proteinExistence type="predicted"/>
<comment type="caution">
    <text evidence="1">The sequence shown here is derived from an EMBL/GenBank/DDBJ whole genome shotgun (WGS) entry which is preliminary data.</text>
</comment>
<reference evidence="1 2" key="1">
    <citation type="submission" date="2024-07" db="EMBL/GenBank/DDBJ databases">
        <title>Marimonas sp.nov., isolated from tidal-flat sediment.</title>
        <authorList>
            <person name="Jayan J.N."/>
            <person name="Lee S.S."/>
        </authorList>
    </citation>
    <scope>NUCLEOTIDE SEQUENCE [LARGE SCALE GENOMIC DNA]</scope>
    <source>
        <strain evidence="1 2">MJW-29</strain>
    </source>
</reference>
<sequence>MTPPGDIVARIKKLPLGALTGSAHGKRYLLTRDAFSAGRSIKVVARELGGADYISLNLYDLESGPRLYPCEMPAEKVIAFLRSFAPDESAAA</sequence>
<dbReference type="EMBL" id="JBFNXX010000005">
    <property type="protein sequence ID" value="MEW9919734.1"/>
    <property type="molecule type" value="Genomic_DNA"/>
</dbReference>
<keyword evidence="2" id="KW-1185">Reference proteome</keyword>